<reference evidence="1 2" key="1">
    <citation type="journal article" date="2013" name="Proc. Natl. Acad. Sci. U.S.A.">
        <title>Genome of Phaeocystis globosa virus PgV-16T highlights the common ancestry of the largest known DNA viruses infecting eukaryotes.</title>
        <authorList>
            <person name="Santini S."/>
            <person name="Jeudy S."/>
            <person name="Bartoli J."/>
            <person name="Poirot O."/>
            <person name="Lescot M."/>
            <person name="Abergel C."/>
            <person name="Barbe V."/>
            <person name="Wommack K.E."/>
            <person name="Noordeloos A.A."/>
            <person name="Brussaard C.P."/>
            <person name="Claverie J.M."/>
        </authorList>
    </citation>
    <scope>NUCLEOTIDE SEQUENCE [LARGE SCALE GENOMIC DNA]</scope>
    <source>
        <strain evidence="1 2">16T</strain>
    </source>
</reference>
<evidence type="ECO:0000313" key="1">
    <source>
        <dbReference type="EMBL" id="AGM15323.1"/>
    </source>
</evidence>
<evidence type="ECO:0000313" key="2">
    <source>
        <dbReference type="Proteomes" id="UP000204225"/>
    </source>
</evidence>
<sequence length="218" mass="25727">MKIDKIFIINLEKRTDRKEEMMKELEKHNIQNYEFYNADRPSIQDIIQWNNNYCNHVKTSFRNTQKFLMYQIGCLGCLKSHLGVCKLALERKYKNVLILEDDTQFIHNLDRLAEFTTQINNEYDMLYLCGSHNGVREIVSKNIVKTAKTHTTGSYLITENAMKYLVDNIQSYTKEIDVYYADEIQSRFSCFCTLPHITKQRDGFSDIQQSNVSYKLAQ</sequence>
<gene>
    <name evidence="1" type="ORF">PGCG_00011</name>
</gene>
<protein>
    <submittedName>
        <fullName evidence="1">Glycosyltransferase</fullName>
    </submittedName>
</protein>
<dbReference type="EMBL" id="KC662249">
    <property type="protein sequence ID" value="AGM15323.1"/>
    <property type="molecule type" value="Genomic_DNA"/>
</dbReference>
<dbReference type="Proteomes" id="UP000204225">
    <property type="component" value="Segment"/>
</dbReference>
<accession>A0AC59EWI4</accession>
<organism evidence="1 2">
    <name type="scientific">Phaeocystis globosa virus PgV-16T</name>
    <dbReference type="NCBI Taxonomy" id="3071227"/>
    <lineage>
        <taxon>Viruses</taxon>
        <taxon>Varidnaviria</taxon>
        <taxon>Bamfordvirae</taxon>
        <taxon>Nucleocytoviricota</taxon>
        <taxon>Megaviricetes</taxon>
        <taxon>Imitervirales</taxon>
        <taxon>Mesomimiviridae</taxon>
        <taxon>Tethysvirus</taxon>
        <taxon>Tethysvirus hollandense</taxon>
    </lineage>
</organism>
<keyword evidence="2" id="KW-1185">Reference proteome</keyword>
<name>A0AC59EWI4_9VIRU</name>
<proteinExistence type="predicted"/>